<name>A0AAD9W5N5_PHOAM</name>
<evidence type="ECO:0000313" key="3">
    <source>
        <dbReference type="Proteomes" id="UP001265746"/>
    </source>
</evidence>
<evidence type="ECO:0000256" key="1">
    <source>
        <dbReference type="SAM" id="MobiDB-lite"/>
    </source>
</evidence>
<organism evidence="2 3">
    <name type="scientific">Phomopsis amygdali</name>
    <name type="common">Fusicoccum amygdali</name>
    <dbReference type="NCBI Taxonomy" id="1214568"/>
    <lineage>
        <taxon>Eukaryota</taxon>
        <taxon>Fungi</taxon>
        <taxon>Dikarya</taxon>
        <taxon>Ascomycota</taxon>
        <taxon>Pezizomycotina</taxon>
        <taxon>Sordariomycetes</taxon>
        <taxon>Sordariomycetidae</taxon>
        <taxon>Diaporthales</taxon>
        <taxon>Diaporthaceae</taxon>
        <taxon>Diaporthe</taxon>
    </lineage>
</organism>
<dbReference type="Proteomes" id="UP001265746">
    <property type="component" value="Unassembled WGS sequence"/>
</dbReference>
<proteinExistence type="predicted"/>
<comment type="caution">
    <text evidence="2">The sequence shown here is derived from an EMBL/GenBank/DDBJ whole genome shotgun (WGS) entry which is preliminary data.</text>
</comment>
<sequence>MSNTTDDPKDPSSSLSQKARLAHWITGGTNRGPSTMSAFNRMVKDRNDFKKASQAWALAQDRGLDEHQGQWGRSGLPGAVDEARGTAPKPRGMALVRWFRENGGAGDGRIGRGEQPGEATAQPAEQQQERQQQTGPIEDDIYGASDDAGTTEGDNTGDGDTAARTVTEITVRATAD</sequence>
<reference evidence="2" key="1">
    <citation type="submission" date="2023-06" db="EMBL/GenBank/DDBJ databases">
        <authorList>
            <person name="Noh H."/>
        </authorList>
    </citation>
    <scope>NUCLEOTIDE SEQUENCE</scope>
    <source>
        <strain evidence="2">DUCC20226</strain>
    </source>
</reference>
<gene>
    <name evidence="2" type="ORF">N8I77_004150</name>
</gene>
<protein>
    <submittedName>
        <fullName evidence="2">Uncharacterized protein</fullName>
    </submittedName>
</protein>
<dbReference type="EMBL" id="JAUJFL010000002">
    <property type="protein sequence ID" value="KAK2610747.1"/>
    <property type="molecule type" value="Genomic_DNA"/>
</dbReference>
<evidence type="ECO:0000313" key="2">
    <source>
        <dbReference type="EMBL" id="KAK2610747.1"/>
    </source>
</evidence>
<accession>A0AAD9W5N5</accession>
<keyword evidence="3" id="KW-1185">Reference proteome</keyword>
<feature type="compositionally biased region" description="Low complexity" evidence="1">
    <location>
        <begin position="146"/>
        <end position="165"/>
    </location>
</feature>
<feature type="region of interest" description="Disordered" evidence="1">
    <location>
        <begin position="60"/>
        <end position="176"/>
    </location>
</feature>
<feature type="compositionally biased region" description="Low complexity" evidence="1">
    <location>
        <begin position="116"/>
        <end position="136"/>
    </location>
</feature>
<dbReference type="AlphaFoldDB" id="A0AAD9W5N5"/>